<feature type="signal peptide" evidence="1">
    <location>
        <begin position="1"/>
        <end position="24"/>
    </location>
</feature>
<dbReference type="KEGG" id="cgk:CGERO_02940"/>
<protein>
    <recommendedName>
        <fullName evidence="4">Secreted protein</fullName>
    </recommendedName>
</protein>
<dbReference type="EMBL" id="CP033897">
    <property type="protein sequence ID" value="AZA10911.1"/>
    <property type="molecule type" value="Genomic_DNA"/>
</dbReference>
<dbReference type="AlphaFoldDB" id="A0A3G6IYQ2"/>
<evidence type="ECO:0000313" key="3">
    <source>
        <dbReference type="Proteomes" id="UP000271587"/>
    </source>
</evidence>
<name>A0A3G6IYQ2_9CORY</name>
<evidence type="ECO:0000313" key="2">
    <source>
        <dbReference type="EMBL" id="AZA10911.1"/>
    </source>
</evidence>
<keyword evidence="1" id="KW-0732">Signal</keyword>
<dbReference type="RefSeq" id="WP_123933391.1">
    <property type="nucleotide sequence ID" value="NZ_CP033897.1"/>
</dbReference>
<reference evidence="2 3" key="1">
    <citation type="submission" date="2018-11" db="EMBL/GenBank/DDBJ databases">
        <authorList>
            <person name="Kleinhagauer T."/>
            <person name="Glaeser S.P."/>
            <person name="Spergser J."/>
            <person name="Ruckert C."/>
            <person name="Kaempfer P."/>
            <person name="Busse H.-J."/>
        </authorList>
    </citation>
    <scope>NUCLEOTIDE SEQUENCE [LARGE SCALE GENOMIC DNA]</scope>
    <source>
        <strain evidence="2 3">W8</strain>
    </source>
</reference>
<sequence precursor="true">MKKTLIALLSAAAISAGPAQPASAAPAFNSSEMPGVSVEKLKELAQTQSPEIQQAVATLLKQAKLPVAPYTEEADEFAPAKWGDESTKEKFWAPAPVVGCGVGNLKVTGALATVQPGPNHGAGALLGKSNLINPYIPHGHALFHIFVGEDQLAPLTKGSDVKVAWLNLTTFKGGIDALDDSFLSLGVHAQTSKVVKTGQGSVIAAVAGKTAYQNGEVCTVLPAIGSTTVQ</sequence>
<gene>
    <name evidence="2" type="ORF">CGERO_02940</name>
</gene>
<organism evidence="2 3">
    <name type="scientific">Corynebacterium gerontici</name>
    <dbReference type="NCBI Taxonomy" id="2079234"/>
    <lineage>
        <taxon>Bacteria</taxon>
        <taxon>Bacillati</taxon>
        <taxon>Actinomycetota</taxon>
        <taxon>Actinomycetes</taxon>
        <taxon>Mycobacteriales</taxon>
        <taxon>Corynebacteriaceae</taxon>
        <taxon>Corynebacterium</taxon>
    </lineage>
</organism>
<evidence type="ECO:0000256" key="1">
    <source>
        <dbReference type="SAM" id="SignalP"/>
    </source>
</evidence>
<dbReference type="OrthoDB" id="4483072at2"/>
<accession>A0A3G6IYQ2</accession>
<evidence type="ECO:0008006" key="4">
    <source>
        <dbReference type="Google" id="ProtNLM"/>
    </source>
</evidence>
<feature type="chain" id="PRO_5018085622" description="Secreted protein" evidence="1">
    <location>
        <begin position="25"/>
        <end position="230"/>
    </location>
</feature>
<proteinExistence type="predicted"/>
<dbReference type="Proteomes" id="UP000271587">
    <property type="component" value="Chromosome"/>
</dbReference>
<keyword evidence="3" id="KW-1185">Reference proteome</keyword>